<dbReference type="EMBL" id="NIDE01000001">
    <property type="protein sequence ID" value="OWK46837.1"/>
    <property type="molecule type" value="Genomic_DNA"/>
</dbReference>
<dbReference type="Proteomes" id="UP000214646">
    <property type="component" value="Unassembled WGS sequence"/>
</dbReference>
<comment type="caution">
    <text evidence="2">The sequence shown here is derived from an EMBL/GenBank/DDBJ whole genome shotgun (WGS) entry which is preliminary data.</text>
</comment>
<feature type="region of interest" description="Disordered" evidence="1">
    <location>
        <begin position="1"/>
        <end position="45"/>
    </location>
</feature>
<proteinExistence type="predicted"/>
<gene>
    <name evidence="2" type="ORF">FRUB_00536</name>
</gene>
<dbReference type="AlphaFoldDB" id="A0A225EF09"/>
<protein>
    <submittedName>
        <fullName evidence="2">Uncharacterized protein</fullName>
    </submittedName>
</protein>
<evidence type="ECO:0000313" key="2">
    <source>
        <dbReference type="EMBL" id="OWK46837.1"/>
    </source>
</evidence>
<evidence type="ECO:0000313" key="3">
    <source>
        <dbReference type="Proteomes" id="UP000214646"/>
    </source>
</evidence>
<keyword evidence="3" id="KW-1185">Reference proteome</keyword>
<evidence type="ECO:0000256" key="1">
    <source>
        <dbReference type="SAM" id="MobiDB-lite"/>
    </source>
</evidence>
<sequence length="45" mass="4830">MNPVNTGLEHLLFKRDNNPPQEDDAQDGAYDAPQVEHPQSAAGAA</sequence>
<accession>A0A225EF09</accession>
<name>A0A225EF09_9BACT</name>
<reference evidence="3" key="1">
    <citation type="submission" date="2017-06" db="EMBL/GenBank/DDBJ databases">
        <title>Genome analysis of Fimbriiglobus ruber SP5, the first member of the order Planctomycetales with confirmed chitinolytic capability.</title>
        <authorList>
            <person name="Ravin N.V."/>
            <person name="Rakitin A.L."/>
            <person name="Ivanova A.A."/>
            <person name="Beletsky A.V."/>
            <person name="Kulichevskaya I.S."/>
            <person name="Mardanov A.V."/>
            <person name="Dedysh S.N."/>
        </authorList>
    </citation>
    <scope>NUCLEOTIDE SEQUENCE [LARGE SCALE GENOMIC DNA]</scope>
    <source>
        <strain evidence="3">SP5</strain>
    </source>
</reference>
<organism evidence="2 3">
    <name type="scientific">Fimbriiglobus ruber</name>
    <dbReference type="NCBI Taxonomy" id="1908690"/>
    <lineage>
        <taxon>Bacteria</taxon>
        <taxon>Pseudomonadati</taxon>
        <taxon>Planctomycetota</taxon>
        <taxon>Planctomycetia</taxon>
        <taxon>Gemmatales</taxon>
        <taxon>Gemmataceae</taxon>
        <taxon>Fimbriiglobus</taxon>
    </lineage>
</organism>